<evidence type="ECO:0000313" key="1">
    <source>
        <dbReference type="EMBL" id="MPM98929.1"/>
    </source>
</evidence>
<name>A0A645EC78_9ZZZZ</name>
<gene>
    <name evidence="1" type="ORF">SDC9_146119</name>
</gene>
<accession>A0A645EC78</accession>
<organism evidence="1">
    <name type="scientific">bioreactor metagenome</name>
    <dbReference type="NCBI Taxonomy" id="1076179"/>
    <lineage>
        <taxon>unclassified sequences</taxon>
        <taxon>metagenomes</taxon>
        <taxon>ecological metagenomes</taxon>
    </lineage>
</organism>
<dbReference type="EMBL" id="VSSQ01045051">
    <property type="protein sequence ID" value="MPM98929.1"/>
    <property type="molecule type" value="Genomic_DNA"/>
</dbReference>
<dbReference type="AlphaFoldDB" id="A0A645EC78"/>
<comment type="caution">
    <text evidence="1">The sequence shown here is derived from an EMBL/GenBank/DDBJ whole genome shotgun (WGS) entry which is preliminary data.</text>
</comment>
<protein>
    <submittedName>
        <fullName evidence="1">Uncharacterized protein</fullName>
    </submittedName>
</protein>
<proteinExistence type="predicted"/>
<reference evidence="1" key="1">
    <citation type="submission" date="2019-08" db="EMBL/GenBank/DDBJ databases">
        <authorList>
            <person name="Kucharzyk K."/>
            <person name="Murdoch R.W."/>
            <person name="Higgins S."/>
            <person name="Loffler F."/>
        </authorList>
    </citation>
    <scope>NUCLEOTIDE SEQUENCE</scope>
</reference>
<sequence length="227" mass="24438">MGLSGFKLPAYLHEEHSVVPLTYGFFPLVGGEVRITVLQFLSGDEEHIPVRVEGEGGVGFAQVLGGVADGSHNGAHGVFEILEVPVLPADVLFPVPLVHVHGVEVVHLLISADGIHIGIEAGPGLELIPLQRQTLPLGQRVDHLPVSAHVRNVEGHGAFHAVEIVVQARSPVHKQGGGDPVEVQPLRQVLLKIRVNEFDGALELVVGQRHFVPGGNHYFTHWVTHSF</sequence>